<gene>
    <name evidence="9" type="ORF">Q4F19_12650</name>
</gene>
<organism evidence="9 10">
    <name type="scientific">Sphingomonas natans</name>
    <dbReference type="NCBI Taxonomy" id="3063330"/>
    <lineage>
        <taxon>Bacteria</taxon>
        <taxon>Pseudomonadati</taxon>
        <taxon>Pseudomonadota</taxon>
        <taxon>Alphaproteobacteria</taxon>
        <taxon>Sphingomonadales</taxon>
        <taxon>Sphingomonadaceae</taxon>
        <taxon>Sphingomonas</taxon>
    </lineage>
</organism>
<proteinExistence type="inferred from homology"/>
<reference evidence="9" key="1">
    <citation type="submission" date="2023-07" db="EMBL/GenBank/DDBJ databases">
        <authorList>
            <person name="Kim M."/>
        </authorList>
    </citation>
    <scope>NUCLEOTIDE SEQUENCE</scope>
    <source>
        <strain evidence="9">BIUV-7</strain>
    </source>
</reference>
<keyword evidence="5 7" id="KW-1133">Transmembrane helix</keyword>
<dbReference type="Proteomes" id="UP001169764">
    <property type="component" value="Unassembled WGS sequence"/>
</dbReference>
<keyword evidence="7" id="KW-0997">Cell inner membrane</keyword>
<name>A0ABT8YA66_9SPHN</name>
<evidence type="ECO:0000313" key="10">
    <source>
        <dbReference type="Proteomes" id="UP001169764"/>
    </source>
</evidence>
<evidence type="ECO:0000256" key="4">
    <source>
        <dbReference type="ARBA" id="ARBA00022692"/>
    </source>
</evidence>
<dbReference type="EMBL" id="JAUOTP010000005">
    <property type="protein sequence ID" value="MDO6415234.1"/>
    <property type="molecule type" value="Genomic_DNA"/>
</dbReference>
<feature type="domain" description="Tripartite ATP-independent periplasmic transporters DctQ component" evidence="8">
    <location>
        <begin position="39"/>
        <end position="160"/>
    </location>
</feature>
<evidence type="ECO:0000256" key="2">
    <source>
        <dbReference type="ARBA" id="ARBA00022448"/>
    </source>
</evidence>
<feature type="transmembrane region" description="Helical" evidence="7">
    <location>
        <begin position="96"/>
        <end position="118"/>
    </location>
</feature>
<evidence type="ECO:0000256" key="6">
    <source>
        <dbReference type="ARBA" id="ARBA00023136"/>
    </source>
</evidence>
<evidence type="ECO:0000259" key="8">
    <source>
        <dbReference type="Pfam" id="PF04290"/>
    </source>
</evidence>
<feature type="transmembrane region" description="Helical" evidence="7">
    <location>
        <begin position="138"/>
        <end position="156"/>
    </location>
</feature>
<comment type="subunit">
    <text evidence="7">The complex comprises the extracytoplasmic solute receptor protein and the two transmembrane proteins.</text>
</comment>
<dbReference type="InterPro" id="IPR055348">
    <property type="entry name" value="DctQ"/>
</dbReference>
<feature type="transmembrane region" description="Helical" evidence="7">
    <location>
        <begin position="48"/>
        <end position="75"/>
    </location>
</feature>
<feature type="transmembrane region" description="Helical" evidence="7">
    <location>
        <begin position="21"/>
        <end position="42"/>
    </location>
</feature>
<comment type="caution">
    <text evidence="9">The sequence shown here is derived from an EMBL/GenBank/DDBJ whole genome shotgun (WGS) entry which is preliminary data.</text>
</comment>
<keyword evidence="6 7" id="KW-0472">Membrane</keyword>
<keyword evidence="3" id="KW-1003">Cell membrane</keyword>
<evidence type="ECO:0000256" key="1">
    <source>
        <dbReference type="ARBA" id="ARBA00004651"/>
    </source>
</evidence>
<evidence type="ECO:0000256" key="5">
    <source>
        <dbReference type="ARBA" id="ARBA00022989"/>
    </source>
</evidence>
<comment type="function">
    <text evidence="7">Part of the tripartite ATP-independent periplasmic (TRAP) transport system.</text>
</comment>
<accession>A0ABT8YA66</accession>
<protein>
    <recommendedName>
        <fullName evidence="7">TRAP transporter small permease protein</fullName>
    </recommendedName>
</protein>
<sequence>MGKPNPVADRPPPPQGPLARAAFLVGGAGLLIATLIDSLAVLGRHTGFAFLGSIEIVQSAVVLAASGAIIVATLARSHAAVHILTDRLSPAAAGRLAHIAAALAAIVFLCMAIGSGWLMVEGWGGHERTELLHIPFRWLRLIWTLAAALVAVLFLIQPWRRRGA</sequence>
<keyword evidence="4 7" id="KW-0812">Transmembrane</keyword>
<evidence type="ECO:0000256" key="7">
    <source>
        <dbReference type="RuleBase" id="RU369079"/>
    </source>
</evidence>
<keyword evidence="10" id="KW-1185">Reference proteome</keyword>
<evidence type="ECO:0000313" key="9">
    <source>
        <dbReference type="EMBL" id="MDO6415234.1"/>
    </source>
</evidence>
<keyword evidence="2 7" id="KW-0813">Transport</keyword>
<dbReference type="Pfam" id="PF04290">
    <property type="entry name" value="DctQ"/>
    <property type="match status" value="1"/>
</dbReference>
<comment type="subcellular location">
    <subcellularLocation>
        <location evidence="7">Cell inner membrane</location>
        <topology evidence="7">Multi-pass membrane protein</topology>
    </subcellularLocation>
    <subcellularLocation>
        <location evidence="1">Cell membrane</location>
        <topology evidence="1">Multi-pass membrane protein</topology>
    </subcellularLocation>
</comment>
<evidence type="ECO:0000256" key="3">
    <source>
        <dbReference type="ARBA" id="ARBA00022475"/>
    </source>
</evidence>
<comment type="similarity">
    <text evidence="7">Belongs to the TRAP transporter small permease family.</text>
</comment>
<dbReference type="RefSeq" id="WP_303543106.1">
    <property type="nucleotide sequence ID" value="NZ_JAUOTP010000005.1"/>
</dbReference>